<evidence type="ECO:0000313" key="2">
    <source>
        <dbReference type="EMBL" id="QJA71840.1"/>
    </source>
</evidence>
<organism evidence="1">
    <name type="scientific">viral metagenome</name>
    <dbReference type="NCBI Taxonomy" id="1070528"/>
    <lineage>
        <taxon>unclassified sequences</taxon>
        <taxon>metagenomes</taxon>
        <taxon>organismal metagenomes</taxon>
    </lineage>
</organism>
<protein>
    <submittedName>
        <fullName evidence="1">Uncharacterized protein</fullName>
    </submittedName>
</protein>
<gene>
    <name evidence="2" type="ORF">MM415A03021_0004</name>
    <name evidence="1" type="ORF">MM415B00319_0010</name>
</gene>
<reference evidence="1" key="1">
    <citation type="submission" date="2020-03" db="EMBL/GenBank/DDBJ databases">
        <title>The deep terrestrial virosphere.</title>
        <authorList>
            <person name="Holmfeldt K."/>
            <person name="Nilsson E."/>
            <person name="Simone D."/>
            <person name="Lopez-Fernandez M."/>
            <person name="Wu X."/>
            <person name="de Brujin I."/>
            <person name="Lundin D."/>
            <person name="Andersson A."/>
            <person name="Bertilsson S."/>
            <person name="Dopson M."/>
        </authorList>
    </citation>
    <scope>NUCLEOTIDE SEQUENCE</scope>
    <source>
        <strain evidence="2">MM415A03021</strain>
        <strain evidence="1">MM415B00319</strain>
    </source>
</reference>
<proteinExistence type="predicted"/>
<dbReference type="AlphaFoldDB" id="A0A6M3JAH3"/>
<accession>A0A6M3JAH3</accession>
<dbReference type="EMBL" id="MT141563">
    <property type="protein sequence ID" value="QJA66880.1"/>
    <property type="molecule type" value="Genomic_DNA"/>
</dbReference>
<evidence type="ECO:0000313" key="1">
    <source>
        <dbReference type="EMBL" id="QJA66880.1"/>
    </source>
</evidence>
<dbReference type="EMBL" id="MT141904">
    <property type="protein sequence ID" value="QJA71840.1"/>
    <property type="molecule type" value="Genomic_DNA"/>
</dbReference>
<sequence>MIEIIYGHKLIDEILHVDKLTIGYGLPGYSQIDFISVIHEEIDRRTGMCEWVSIKWSFDFWIFGRIFRDLQERIWGR</sequence>
<name>A0A6M3JAH3_9ZZZZ</name>